<evidence type="ECO:0000313" key="2">
    <source>
        <dbReference type="Proteomes" id="UP001497535"/>
    </source>
</evidence>
<gene>
    <name evidence="1" type="ORF">MENTE1834_LOCUS20565</name>
</gene>
<organism evidence="1 2">
    <name type="scientific">Meloidogyne enterolobii</name>
    <name type="common">Root-knot nematode worm</name>
    <name type="synonym">Meloidogyne mayaguensis</name>
    <dbReference type="NCBI Taxonomy" id="390850"/>
    <lineage>
        <taxon>Eukaryota</taxon>
        <taxon>Metazoa</taxon>
        <taxon>Ecdysozoa</taxon>
        <taxon>Nematoda</taxon>
        <taxon>Chromadorea</taxon>
        <taxon>Rhabditida</taxon>
        <taxon>Tylenchina</taxon>
        <taxon>Tylenchomorpha</taxon>
        <taxon>Tylenchoidea</taxon>
        <taxon>Meloidogynidae</taxon>
        <taxon>Meloidogyninae</taxon>
        <taxon>Meloidogyne</taxon>
    </lineage>
</organism>
<dbReference type="Proteomes" id="UP001497535">
    <property type="component" value="Unassembled WGS sequence"/>
</dbReference>
<evidence type="ECO:0000313" key="1">
    <source>
        <dbReference type="EMBL" id="CAK5073873.1"/>
    </source>
</evidence>
<protein>
    <submittedName>
        <fullName evidence="1">Uncharacterized protein</fullName>
    </submittedName>
</protein>
<keyword evidence="2" id="KW-1185">Reference proteome</keyword>
<comment type="caution">
    <text evidence="1">The sequence shown here is derived from an EMBL/GenBank/DDBJ whole genome shotgun (WGS) entry which is preliminary data.</text>
</comment>
<reference evidence="1" key="1">
    <citation type="submission" date="2023-11" db="EMBL/GenBank/DDBJ databases">
        <authorList>
            <person name="Poullet M."/>
        </authorList>
    </citation>
    <scope>NUCLEOTIDE SEQUENCE</scope>
    <source>
        <strain evidence="1">E1834</strain>
    </source>
</reference>
<name>A0ACB0Z4U3_MELEN</name>
<dbReference type="EMBL" id="CAVMJV010000024">
    <property type="protein sequence ID" value="CAK5073873.1"/>
    <property type="molecule type" value="Genomic_DNA"/>
</dbReference>
<sequence length="119" mass="13774">MSSSIKICLLFIFATLVINSQQQCVPIGGSCVNKFCCGDLLCFKWGNGHQCHTCKKREQSVIRQLYRMIFVVMFVILIKFVLKDEKECVEDLKKRGFPIKGFLIKIIGTFFQKKNKSIW</sequence>
<accession>A0ACB0Z4U3</accession>
<proteinExistence type="predicted"/>